<dbReference type="SUPFAM" id="SSF56112">
    <property type="entry name" value="Protein kinase-like (PK-like)"/>
    <property type="match status" value="1"/>
</dbReference>
<evidence type="ECO:0000313" key="2">
    <source>
        <dbReference type="EMBL" id="RJK93755.1"/>
    </source>
</evidence>
<dbReference type="Pfam" id="PF01636">
    <property type="entry name" value="APH"/>
    <property type="match status" value="1"/>
</dbReference>
<dbReference type="Gene3D" id="3.90.1200.10">
    <property type="match status" value="1"/>
</dbReference>
<dbReference type="EMBL" id="QZEZ01000008">
    <property type="protein sequence ID" value="RJK93755.1"/>
    <property type="molecule type" value="Genomic_DNA"/>
</dbReference>
<reference evidence="2 3" key="1">
    <citation type="submission" date="2018-09" db="EMBL/GenBank/DDBJ databases">
        <title>YIM 75000 draft genome.</title>
        <authorList>
            <person name="Tang S."/>
            <person name="Feng Y."/>
        </authorList>
    </citation>
    <scope>NUCLEOTIDE SEQUENCE [LARGE SCALE GENOMIC DNA]</scope>
    <source>
        <strain evidence="2 3">YIM 75000</strain>
    </source>
</reference>
<evidence type="ECO:0000259" key="1">
    <source>
        <dbReference type="Pfam" id="PF01636"/>
    </source>
</evidence>
<dbReference type="InterPro" id="IPR002575">
    <property type="entry name" value="Aminoglycoside_PTrfase"/>
</dbReference>
<keyword evidence="3" id="KW-1185">Reference proteome</keyword>
<organism evidence="2 3">
    <name type="scientific">Vallicoccus soli</name>
    <dbReference type="NCBI Taxonomy" id="2339232"/>
    <lineage>
        <taxon>Bacteria</taxon>
        <taxon>Bacillati</taxon>
        <taxon>Actinomycetota</taxon>
        <taxon>Actinomycetes</taxon>
        <taxon>Motilibacterales</taxon>
        <taxon>Vallicoccaceae</taxon>
        <taxon>Vallicoccus</taxon>
    </lineage>
</organism>
<dbReference type="Proteomes" id="UP000265614">
    <property type="component" value="Unassembled WGS sequence"/>
</dbReference>
<name>A0A3A3YR37_9ACTN</name>
<gene>
    <name evidence="2" type="ORF">D5H78_15575</name>
</gene>
<protein>
    <recommendedName>
        <fullName evidence="1">Aminoglycoside phosphotransferase domain-containing protein</fullName>
    </recommendedName>
</protein>
<accession>A0A3A3YR37</accession>
<dbReference type="OrthoDB" id="581471at2"/>
<evidence type="ECO:0000313" key="3">
    <source>
        <dbReference type="Proteomes" id="UP000265614"/>
    </source>
</evidence>
<sequence length="394" mass="40154">MPDPSAPRPYDPALPALAPLLDAAALGALLGGRVERRYVRWKPGTSFVLAAVLDRGDGPRDVVATATSAAARPKLAKSARRAPAGSVLHADPARGLLVTTPAADRDLPALRALAEGTAALVPPGAVLRRLAYKPQRRWVGAASSSGGTVLLRAHRPRDLERHAAAPRALAGGAPRTPALLGSDARLGLAVVEWVDGRPLDAALAAGRASRDDVRSAGAALAALHARPVPAGLAARRRGGAHGLRAAAAAVARLDPARGPDAHGLAARLERELGAAPAPAALLHGDFSADQVVLGTGGAALVDLDAAGPGEPAEDLGAFAAAAALQGLDEAAVLGPLLEGYAGVRVPPPAGRVALHRRAHLLRRAAEPFRTCRPDWHRELHRVLDEALAPAGVAA</sequence>
<feature type="domain" description="Aminoglycoside phosphotransferase" evidence="1">
    <location>
        <begin position="147"/>
        <end position="340"/>
    </location>
</feature>
<dbReference type="AlphaFoldDB" id="A0A3A3YR37"/>
<dbReference type="InterPro" id="IPR011009">
    <property type="entry name" value="Kinase-like_dom_sf"/>
</dbReference>
<comment type="caution">
    <text evidence="2">The sequence shown here is derived from an EMBL/GenBank/DDBJ whole genome shotgun (WGS) entry which is preliminary data.</text>
</comment>
<proteinExistence type="predicted"/>
<dbReference type="RefSeq" id="WP_119951426.1">
    <property type="nucleotide sequence ID" value="NZ_QZEZ01000008.1"/>
</dbReference>